<protein>
    <submittedName>
        <fullName evidence="5">Tetratricopeptide repeat protein</fullName>
    </submittedName>
</protein>
<reference evidence="6" key="1">
    <citation type="submission" date="2019-10" db="EMBL/GenBank/DDBJ databases">
        <title>Borrelia maritima sp. nov., a novel species of the Borrelia burgdorferi sensu lato complex, occupies a basal position to North American species.</title>
        <authorList>
            <person name="Margos G."/>
            <person name="Fedorova N."/>
            <person name="Becker N.S."/>
            <person name="Kleinjan J.E."/>
            <person name="Marosevic D."/>
            <person name="Krebs S."/>
            <person name="Hui L."/>
            <person name="Fingerle V."/>
            <person name="Lane R.S."/>
        </authorList>
    </citation>
    <scope>NUCLEOTIDE SEQUENCE [LARGE SCALE GENOMIC DNA]</scope>
    <source>
        <strain evidence="6">CA690</strain>
    </source>
</reference>
<feature type="repeat" description="TPR" evidence="3">
    <location>
        <begin position="241"/>
        <end position="274"/>
    </location>
</feature>
<dbReference type="Proteomes" id="UP000326393">
    <property type="component" value="Chromosome"/>
</dbReference>
<dbReference type="OrthoDB" id="349887at2"/>
<dbReference type="Pfam" id="PF13432">
    <property type="entry name" value="TPR_16"/>
    <property type="match status" value="1"/>
</dbReference>
<dbReference type="AlphaFoldDB" id="A0A5J6WAH2"/>
<accession>A0A5J6WAH2</accession>
<dbReference type="RefSeq" id="WP_151551266.1">
    <property type="nucleotide sequence ID" value="NZ_CP044535.1"/>
</dbReference>
<proteinExistence type="predicted"/>
<dbReference type="KEGG" id="bmat:DB723_00280"/>
<dbReference type="InterPro" id="IPR019734">
    <property type="entry name" value="TPR_rpt"/>
</dbReference>
<evidence type="ECO:0000256" key="1">
    <source>
        <dbReference type="ARBA" id="ARBA00022737"/>
    </source>
</evidence>
<reference evidence="5 6" key="2">
    <citation type="journal article" date="2020" name="Int. J. Syst. Evol. Microbiol.">
        <title>Borrelia maritima sp. nov., a novel species of the Borrelia burgdorferi sensu lato complex, occupying a basal position to North American species.</title>
        <authorList>
            <person name="Margos G."/>
            <person name="Fedorova N."/>
            <person name="Becker N.S."/>
            <person name="Kleinjan J.E."/>
            <person name="Marosevic D."/>
            <person name="Krebs S."/>
            <person name="Hui L."/>
            <person name="Fingerle V."/>
            <person name="Lane R.S."/>
        </authorList>
    </citation>
    <scope>NUCLEOTIDE SEQUENCE [LARGE SCALE GENOMIC DNA]</scope>
    <source>
        <strain evidence="5 6">CA690</strain>
    </source>
</reference>
<keyword evidence="4" id="KW-0732">Signal</keyword>
<dbReference type="PANTHER" id="PTHR44858">
    <property type="entry name" value="TETRATRICOPEPTIDE REPEAT PROTEIN 6"/>
    <property type="match status" value="1"/>
</dbReference>
<dbReference type="Pfam" id="PF13181">
    <property type="entry name" value="TPR_8"/>
    <property type="match status" value="1"/>
</dbReference>
<feature type="repeat" description="TPR" evidence="3">
    <location>
        <begin position="31"/>
        <end position="64"/>
    </location>
</feature>
<sequence length="663" mass="77232">MNFNRFLMLFLFKMLFFFNFSALLASSDNTALGYYQKAHEYYLSKRYYDAIDELVEAIKINPNYYEAYKFIASIYYFLKIYTQAQFFIEKAYKMSNEDIEYKILYANILLKNNKIDQAKKIYSEVLVKQKNNIDALVGLASIFEKNGLFIAAANYYLSILDYSQNNYSAFEHLIDIYQRLGMHDKIRHLINKVRVNFLSFPDFHKRVAEFYISVNNLGLAEKYALNYLALIESSYKDFGVVDAYRLLALVYLHEFKYEDAIEALQKAILVNKDSDELYYLLGYSYLKFGNVENAILNLERAKNLKKDLEFYNIALEESFFASNFRNFLKNDSNVKISKHYENEGLKAFKSLNLNKALFHAKNAVDIWPDNDSARFLLSKIYKLMNLDIMAYEQLFYLAKQRGSTDSRILDFYDVVSFDVRKSLFYKYGYKSISDFNKLYDDRMVYRIAIFTKSENKVFGANDLILRYAERVLERNLNIEIVNYNFDYNKNRDYMINNFSEGFSYSRNNNLDLFLIFDFNADILKNSATLVVNIFSGKTGIKVGSFSYNVGGVNYLSNALNSLSKDFHDYLPKKGKILQIKNDDALINLGQVNGVVKGDVFLILKEGALNGDTRDSSFIVYKKSDILGEILVEDISDYISRGTMKSSTFLKDYIQEGATVLVKR</sequence>
<feature type="repeat" description="TPR" evidence="3">
    <location>
        <begin position="275"/>
        <end position="308"/>
    </location>
</feature>
<evidence type="ECO:0000313" key="5">
    <source>
        <dbReference type="EMBL" id="QFI14216.1"/>
    </source>
</evidence>
<dbReference type="PANTHER" id="PTHR44858:SF1">
    <property type="entry name" value="UDP-N-ACETYLGLUCOSAMINE--PEPTIDE N-ACETYLGLUCOSAMINYLTRANSFERASE SPINDLY-RELATED"/>
    <property type="match status" value="1"/>
</dbReference>
<keyword evidence="2 3" id="KW-0802">TPR repeat</keyword>
<gene>
    <name evidence="5" type="ORF">DB723_00280</name>
</gene>
<dbReference type="EMBL" id="CP044535">
    <property type="protein sequence ID" value="QFI14216.1"/>
    <property type="molecule type" value="Genomic_DNA"/>
</dbReference>
<dbReference type="InterPro" id="IPR011990">
    <property type="entry name" value="TPR-like_helical_dom_sf"/>
</dbReference>
<organism evidence="5 6">
    <name type="scientific">Borrelia maritima</name>
    <dbReference type="NCBI Taxonomy" id="2761123"/>
    <lineage>
        <taxon>Bacteria</taxon>
        <taxon>Pseudomonadati</taxon>
        <taxon>Spirochaetota</taxon>
        <taxon>Spirochaetia</taxon>
        <taxon>Spirochaetales</taxon>
        <taxon>Borreliaceae</taxon>
        <taxon>Borrelia</taxon>
    </lineage>
</organism>
<evidence type="ECO:0000256" key="2">
    <source>
        <dbReference type="ARBA" id="ARBA00022803"/>
    </source>
</evidence>
<keyword evidence="6" id="KW-1185">Reference proteome</keyword>
<name>A0A5J6WAH2_9SPIR</name>
<feature type="chain" id="PRO_5023858040" evidence="4">
    <location>
        <begin position="25"/>
        <end position="663"/>
    </location>
</feature>
<evidence type="ECO:0000256" key="4">
    <source>
        <dbReference type="SAM" id="SignalP"/>
    </source>
</evidence>
<keyword evidence="1" id="KW-0677">Repeat</keyword>
<evidence type="ECO:0000313" key="6">
    <source>
        <dbReference type="Proteomes" id="UP000326393"/>
    </source>
</evidence>
<dbReference type="Gene3D" id="1.25.40.10">
    <property type="entry name" value="Tetratricopeptide repeat domain"/>
    <property type="match status" value="3"/>
</dbReference>
<feature type="signal peptide" evidence="4">
    <location>
        <begin position="1"/>
        <end position="24"/>
    </location>
</feature>
<dbReference type="SUPFAM" id="SSF48452">
    <property type="entry name" value="TPR-like"/>
    <property type="match status" value="2"/>
</dbReference>
<evidence type="ECO:0000256" key="3">
    <source>
        <dbReference type="PROSITE-ProRule" id="PRU00339"/>
    </source>
</evidence>
<dbReference type="InterPro" id="IPR050498">
    <property type="entry name" value="Ycf3"/>
</dbReference>
<dbReference type="SMART" id="SM00028">
    <property type="entry name" value="TPR"/>
    <property type="match status" value="7"/>
</dbReference>
<dbReference type="PROSITE" id="PS50005">
    <property type="entry name" value="TPR"/>
    <property type="match status" value="3"/>
</dbReference>